<keyword evidence="4 7" id="KW-1133">Transmembrane helix</keyword>
<keyword evidence="5 7" id="KW-0472">Membrane</keyword>
<dbReference type="GO" id="GO:1990961">
    <property type="term" value="P:xenobiotic detoxification by transmembrane export across the plasma membrane"/>
    <property type="evidence" value="ECO:0007669"/>
    <property type="project" value="InterPro"/>
</dbReference>
<dbReference type="AlphaFoldDB" id="A0AA38L6C4"/>
<feature type="transmembrane region" description="Helical" evidence="7">
    <location>
        <begin position="311"/>
        <end position="333"/>
    </location>
</feature>
<feature type="transmembrane region" description="Helical" evidence="7">
    <location>
        <begin position="269"/>
        <end position="291"/>
    </location>
</feature>
<feature type="transmembrane region" description="Helical" evidence="7">
    <location>
        <begin position="58"/>
        <end position="77"/>
    </location>
</feature>
<dbReference type="InterPro" id="IPR045069">
    <property type="entry name" value="MATE_euk"/>
</dbReference>
<comment type="similarity">
    <text evidence="2">Belongs to the multi antimicrobial extrusion (MATE) (TC 2.A.66.1) family.</text>
</comment>
<dbReference type="PANTHER" id="PTHR11206">
    <property type="entry name" value="MULTIDRUG RESISTANCE PROTEIN"/>
    <property type="match status" value="1"/>
</dbReference>
<feature type="transmembrane region" description="Helical" evidence="7">
    <location>
        <begin position="376"/>
        <end position="395"/>
    </location>
</feature>
<evidence type="ECO:0000256" key="7">
    <source>
        <dbReference type="SAM" id="Phobius"/>
    </source>
</evidence>
<organism evidence="8 9">
    <name type="scientific">Lentinula aff. detonsa</name>
    <dbReference type="NCBI Taxonomy" id="2804958"/>
    <lineage>
        <taxon>Eukaryota</taxon>
        <taxon>Fungi</taxon>
        <taxon>Dikarya</taxon>
        <taxon>Basidiomycota</taxon>
        <taxon>Agaricomycotina</taxon>
        <taxon>Agaricomycetes</taxon>
        <taxon>Agaricomycetidae</taxon>
        <taxon>Agaricales</taxon>
        <taxon>Marasmiineae</taxon>
        <taxon>Omphalotaceae</taxon>
        <taxon>Lentinula</taxon>
    </lineage>
</organism>
<dbReference type="NCBIfam" id="TIGR00797">
    <property type="entry name" value="matE"/>
    <property type="match status" value="1"/>
</dbReference>
<dbReference type="GO" id="GO:0016020">
    <property type="term" value="C:membrane"/>
    <property type="evidence" value="ECO:0007669"/>
    <property type="project" value="UniProtKB-SubCell"/>
</dbReference>
<sequence>MPPAPTESDPLLTQAAQLPSSSHNAENPTNLTSTSGPQADGDIKAESKLFFSLPNTVILSYILQNSIQTISIVIIGRLGPHELSVAAFSLMLAFAALDTLGSQAFTGSTRPTDLSVHLQRCILLLWILLIPVCVLWTFMRPILLALGQQDDLARDVQKFLRLLIIGAPGYIGFESMKKYLQCQGIMGASTMVLLVVFPINVGLNIGFVYYSSLRLFGGPIALSITYWLAFALLGIITFFSPTHRRNGTWGGIQFRAVLQWKGCATFFRLAIPGILMVGTEWAAFEIVALAAGRLGSLPLAAQSVIMTLDQILNTLPFGIGVAASTRVGNLIGLRSAIGAKHAAHAAAFLSVVVGAVVMLTLISTKDIIGRLMSDDVAVIQLVSGVMPFVASFQIADGLAGSCGGSLRGQGRQHLGAIFNFVAYYVLALPLGIFLAFRLDYGLKGLWIGQVVGLTLVGVGEYATIWFCTDWVYEVEKGVQRNSEEAKRLVQIRNLRNIEGD</sequence>
<feature type="compositionally biased region" description="Polar residues" evidence="6">
    <location>
        <begin position="14"/>
        <end position="37"/>
    </location>
</feature>
<dbReference type="GO" id="GO:0015297">
    <property type="term" value="F:antiporter activity"/>
    <property type="evidence" value="ECO:0007669"/>
    <property type="project" value="InterPro"/>
</dbReference>
<feature type="transmembrane region" description="Helical" evidence="7">
    <location>
        <begin position="216"/>
        <end position="239"/>
    </location>
</feature>
<feature type="transmembrane region" description="Helical" evidence="7">
    <location>
        <begin position="345"/>
        <end position="364"/>
    </location>
</feature>
<protein>
    <submittedName>
        <fullName evidence="8">MOP flippase</fullName>
    </submittedName>
</protein>
<reference evidence="8" key="1">
    <citation type="submission" date="2022-08" db="EMBL/GenBank/DDBJ databases">
        <authorList>
            <consortium name="DOE Joint Genome Institute"/>
            <person name="Min B."/>
            <person name="Riley R."/>
            <person name="Sierra-Patev S."/>
            <person name="Naranjo-Ortiz M."/>
            <person name="Looney B."/>
            <person name="Konkel Z."/>
            <person name="Slot J.C."/>
            <person name="Sakamoto Y."/>
            <person name="Steenwyk J.L."/>
            <person name="Rokas A."/>
            <person name="Carro J."/>
            <person name="Camarero S."/>
            <person name="Ferreira P."/>
            <person name="Molpeceres G."/>
            <person name="Ruiz-Duenas F.J."/>
            <person name="Serrano A."/>
            <person name="Henrissat B."/>
            <person name="Drula E."/>
            <person name="Hughes K.W."/>
            <person name="Mata J.L."/>
            <person name="Ishikawa N.K."/>
            <person name="Vargas-Isla R."/>
            <person name="Ushijima S."/>
            <person name="Smith C.A."/>
            <person name="Ahrendt S."/>
            <person name="Andreopoulos W."/>
            <person name="He G."/>
            <person name="Labutti K."/>
            <person name="Lipzen A."/>
            <person name="Ng V."/>
            <person name="Sandor L."/>
            <person name="Barry K."/>
            <person name="Martinez A.T."/>
            <person name="Xiao Y."/>
            <person name="Gibbons J.G."/>
            <person name="Terashima K."/>
            <person name="Hibbett D.S."/>
            <person name="Grigoriev I.V."/>
        </authorList>
    </citation>
    <scope>NUCLEOTIDE SEQUENCE</scope>
    <source>
        <strain evidence="8">TFB10291</strain>
    </source>
</reference>
<evidence type="ECO:0000256" key="3">
    <source>
        <dbReference type="ARBA" id="ARBA00022692"/>
    </source>
</evidence>
<evidence type="ECO:0000256" key="4">
    <source>
        <dbReference type="ARBA" id="ARBA00022989"/>
    </source>
</evidence>
<dbReference type="EMBL" id="MU793299">
    <property type="protein sequence ID" value="KAJ3787075.1"/>
    <property type="molecule type" value="Genomic_DNA"/>
</dbReference>
<keyword evidence="9" id="KW-1185">Reference proteome</keyword>
<proteinExistence type="inferred from homology"/>
<feature type="transmembrane region" description="Helical" evidence="7">
    <location>
        <begin position="121"/>
        <end position="139"/>
    </location>
</feature>
<gene>
    <name evidence="8" type="ORF">GGU10DRAFT_427011</name>
</gene>
<evidence type="ECO:0000313" key="8">
    <source>
        <dbReference type="EMBL" id="KAJ3787075.1"/>
    </source>
</evidence>
<dbReference type="CDD" id="cd13132">
    <property type="entry name" value="MATE_eukaryotic"/>
    <property type="match status" value="1"/>
</dbReference>
<comment type="subcellular location">
    <subcellularLocation>
        <location evidence="1">Membrane</location>
        <topology evidence="1">Multi-pass membrane protein</topology>
    </subcellularLocation>
</comment>
<name>A0AA38L6C4_9AGAR</name>
<feature type="region of interest" description="Disordered" evidence="6">
    <location>
        <begin position="1"/>
        <end position="38"/>
    </location>
</feature>
<dbReference type="Pfam" id="PF01554">
    <property type="entry name" value="MatE"/>
    <property type="match status" value="2"/>
</dbReference>
<evidence type="ECO:0000256" key="6">
    <source>
        <dbReference type="SAM" id="MobiDB-lite"/>
    </source>
</evidence>
<feature type="transmembrane region" description="Helical" evidence="7">
    <location>
        <begin position="188"/>
        <end position="210"/>
    </location>
</feature>
<dbReference type="Proteomes" id="UP001163798">
    <property type="component" value="Unassembled WGS sequence"/>
</dbReference>
<evidence type="ECO:0000256" key="5">
    <source>
        <dbReference type="ARBA" id="ARBA00023136"/>
    </source>
</evidence>
<dbReference type="InterPro" id="IPR002528">
    <property type="entry name" value="MATE_fam"/>
</dbReference>
<evidence type="ECO:0000256" key="1">
    <source>
        <dbReference type="ARBA" id="ARBA00004141"/>
    </source>
</evidence>
<evidence type="ECO:0000256" key="2">
    <source>
        <dbReference type="ARBA" id="ARBA00010199"/>
    </source>
</evidence>
<accession>A0AA38L6C4</accession>
<dbReference type="GO" id="GO:0042910">
    <property type="term" value="F:xenobiotic transmembrane transporter activity"/>
    <property type="evidence" value="ECO:0007669"/>
    <property type="project" value="InterPro"/>
</dbReference>
<evidence type="ECO:0000313" key="9">
    <source>
        <dbReference type="Proteomes" id="UP001163798"/>
    </source>
</evidence>
<feature type="transmembrane region" description="Helical" evidence="7">
    <location>
        <begin position="450"/>
        <end position="472"/>
    </location>
</feature>
<feature type="transmembrane region" description="Helical" evidence="7">
    <location>
        <begin position="416"/>
        <end position="438"/>
    </location>
</feature>
<comment type="caution">
    <text evidence="8">The sequence shown here is derived from an EMBL/GenBank/DDBJ whole genome shotgun (WGS) entry which is preliminary data.</text>
</comment>
<keyword evidence="3 7" id="KW-0812">Transmembrane</keyword>
<feature type="transmembrane region" description="Helical" evidence="7">
    <location>
        <begin position="83"/>
        <end position="100"/>
    </location>
</feature>